<protein>
    <submittedName>
        <fullName evidence="1">Hsp33 family molecular chaperone HslO</fullName>
    </submittedName>
</protein>
<dbReference type="InterPro" id="IPR016153">
    <property type="entry name" value="Heat_shock_Hsp33_N"/>
</dbReference>
<keyword evidence="2" id="KW-1185">Reference proteome</keyword>
<dbReference type="GO" id="GO:0005737">
    <property type="term" value="C:cytoplasm"/>
    <property type="evidence" value="ECO:0007669"/>
    <property type="project" value="InterPro"/>
</dbReference>
<reference evidence="1 2" key="1">
    <citation type="submission" date="2019-07" db="EMBL/GenBank/DDBJ databases">
        <title>Salinicoccus cyprini sp. nov., isolated from gastro-intestinal tract of mirror carp, Cyprinus carpio var. specularis, collected from Gobind Sagar Reservoir, Himachal Pradesh, India.</title>
        <authorList>
            <person name="Talwar C."/>
            <person name="Singh A.K."/>
            <person name="Lal R."/>
            <person name="Negi R.K."/>
        </authorList>
    </citation>
    <scope>NUCLEOTIDE SEQUENCE [LARGE SCALE GENOMIC DNA]</scope>
    <source>
        <strain evidence="1 2">CT19</strain>
    </source>
</reference>
<comment type="caution">
    <text evidence="1">The sequence shown here is derived from an EMBL/GenBank/DDBJ whole genome shotgun (WGS) entry which is preliminary data.</text>
</comment>
<evidence type="ECO:0000313" key="2">
    <source>
        <dbReference type="Proteomes" id="UP000315103"/>
    </source>
</evidence>
<dbReference type="Pfam" id="PF01430">
    <property type="entry name" value="HSP33"/>
    <property type="match status" value="1"/>
</dbReference>
<dbReference type="EMBL" id="VMSJ01000003">
    <property type="protein sequence ID" value="TVT27789.1"/>
    <property type="molecule type" value="Genomic_DNA"/>
</dbReference>
<gene>
    <name evidence="1" type="ORF">FO441_08765</name>
</gene>
<dbReference type="GO" id="GO:0051082">
    <property type="term" value="F:unfolded protein binding"/>
    <property type="evidence" value="ECO:0007669"/>
    <property type="project" value="InterPro"/>
</dbReference>
<dbReference type="SUPFAM" id="SSF64397">
    <property type="entry name" value="Hsp33 domain"/>
    <property type="match status" value="1"/>
</dbReference>
<evidence type="ECO:0000313" key="1">
    <source>
        <dbReference type="EMBL" id="TVT27789.1"/>
    </source>
</evidence>
<accession>A0A558AU49</accession>
<dbReference type="GO" id="GO:0006457">
    <property type="term" value="P:protein folding"/>
    <property type="evidence" value="ECO:0007669"/>
    <property type="project" value="InterPro"/>
</dbReference>
<dbReference type="InterPro" id="IPR000397">
    <property type="entry name" value="Heat_shock_Hsp33"/>
</dbReference>
<name>A0A558AU49_9STAP</name>
<dbReference type="OrthoDB" id="9776534at2"/>
<sequence>MMNIPIRKYLICDNQFRVFAISKDQTGTFSIEEDIAYASAFTTMLLSQEERITFNFKNENSNCFLYIDSFSQGNCFYRLPLGEASVLGTKLFVTKSKLKNFGASYNSIMQFHEFDILKNISSYYKESEQMELSFIENDKCILMIQPLPFFEETQYHYIMEELNAFQGDEERYLSKEYLVETIQVKVLKQ</sequence>
<dbReference type="Proteomes" id="UP000315103">
    <property type="component" value="Unassembled WGS sequence"/>
</dbReference>
<proteinExistence type="predicted"/>
<organism evidence="1 2">
    <name type="scientific">Salinicoccus cyprini</name>
    <dbReference type="NCBI Taxonomy" id="2493691"/>
    <lineage>
        <taxon>Bacteria</taxon>
        <taxon>Bacillati</taxon>
        <taxon>Bacillota</taxon>
        <taxon>Bacilli</taxon>
        <taxon>Bacillales</taxon>
        <taxon>Staphylococcaceae</taxon>
        <taxon>Salinicoccus</taxon>
    </lineage>
</organism>
<dbReference type="AlphaFoldDB" id="A0A558AU49"/>